<evidence type="ECO:0000256" key="3">
    <source>
        <dbReference type="ARBA" id="ARBA00022989"/>
    </source>
</evidence>
<proteinExistence type="inferred from homology"/>
<dbReference type="Pfam" id="PF02618">
    <property type="entry name" value="YceG"/>
    <property type="match status" value="1"/>
</dbReference>
<protein>
    <recommendedName>
        <fullName evidence="7">Endolytic murein transglycosylase</fullName>
        <ecNumber evidence="7">4.2.2.29</ecNumber>
    </recommendedName>
    <alternativeName>
        <fullName evidence="7">Peptidoglycan lytic transglycosylase</fullName>
    </alternativeName>
    <alternativeName>
        <fullName evidence="7">Peptidoglycan polymerization terminase</fullName>
    </alternativeName>
</protein>
<dbReference type="AlphaFoldDB" id="A0A1I2F1S6"/>
<dbReference type="STRING" id="35752.SAMN05421541_10548"/>
<evidence type="ECO:0000256" key="5">
    <source>
        <dbReference type="ARBA" id="ARBA00023239"/>
    </source>
</evidence>
<evidence type="ECO:0000313" key="9">
    <source>
        <dbReference type="Proteomes" id="UP000199645"/>
    </source>
</evidence>
<dbReference type="HAMAP" id="MF_02065">
    <property type="entry name" value="MltG"/>
    <property type="match status" value="1"/>
</dbReference>
<evidence type="ECO:0000256" key="4">
    <source>
        <dbReference type="ARBA" id="ARBA00023136"/>
    </source>
</evidence>
<evidence type="ECO:0000256" key="7">
    <source>
        <dbReference type="HAMAP-Rule" id="MF_02065"/>
    </source>
</evidence>
<feature type="site" description="Important for catalytic activity" evidence="7">
    <location>
        <position position="263"/>
    </location>
</feature>
<comment type="catalytic activity">
    <reaction evidence="7">
        <text>a peptidoglycan chain = a peptidoglycan chain with N-acetyl-1,6-anhydromuramyl-[peptide] at the reducing end + a peptidoglycan chain with N-acetylglucosamine at the non-reducing end.</text>
        <dbReference type="EC" id="4.2.2.29"/>
    </reaction>
</comment>
<dbReference type="PANTHER" id="PTHR30518">
    <property type="entry name" value="ENDOLYTIC MUREIN TRANSGLYCOSYLASE"/>
    <property type="match status" value="1"/>
</dbReference>
<dbReference type="Gene3D" id="3.30.160.60">
    <property type="entry name" value="Classic Zinc Finger"/>
    <property type="match status" value="1"/>
</dbReference>
<dbReference type="EC" id="4.2.2.29" evidence="7"/>
<sequence>MIDELDVAFEEDAESSGSGRSGRAKRGRGRSAIALTMTLLLFAVLGGGVYFGYTKVASFFVAADYEGSGTTPVEVTIRKNLSLTEIGNELVEADVVKSTKAFTEAADAEPKSKNIQAGTYVLRKQMAAKQALAQLLDPNTRLSKGVTVPEGKTAKQTYELLSKGTGIPVKDFEEAAKDPVALGVPDWWFNRGDGKQPAKSIEGFLFPDTYEFDTKVTAQQALRTMVEHFLTVTGDMSFADEVQKNRKVSPYEALIVASLAQAEAGIPADYPKVARVAYNRAYVKDMPLQFDVTTNYWLQLNGKDPKHSGQLLQKEMDDPKNPYNTEIVKGLPVGPINNPGKAALIGSLKPANGPWLFFVAIDKSGRSAFAVTDAEHQKNVQKACANGIDLCGK</sequence>
<keyword evidence="1 7" id="KW-1003">Cell membrane</keyword>
<evidence type="ECO:0000256" key="2">
    <source>
        <dbReference type="ARBA" id="ARBA00022692"/>
    </source>
</evidence>
<accession>A0A1I2F1S6</accession>
<dbReference type="RefSeq" id="WP_093613852.1">
    <property type="nucleotide sequence ID" value="NZ_BOMT01000101.1"/>
</dbReference>
<keyword evidence="9" id="KW-1185">Reference proteome</keyword>
<keyword evidence="2 7" id="KW-0812">Transmembrane</keyword>
<keyword evidence="5 7" id="KW-0456">Lyase</keyword>
<dbReference type="NCBIfam" id="TIGR00247">
    <property type="entry name" value="endolytic transglycosylase MltG"/>
    <property type="match status" value="1"/>
</dbReference>
<dbReference type="InterPro" id="IPR003770">
    <property type="entry name" value="MLTG-like"/>
</dbReference>
<evidence type="ECO:0000256" key="1">
    <source>
        <dbReference type="ARBA" id="ARBA00022475"/>
    </source>
</evidence>
<gene>
    <name evidence="7" type="primary">mltG</name>
    <name evidence="8" type="ORF">SAMN05421541_10548</name>
</gene>
<keyword evidence="3 7" id="KW-1133">Transmembrane helix</keyword>
<reference evidence="8 9" key="1">
    <citation type="submission" date="2016-10" db="EMBL/GenBank/DDBJ databases">
        <authorList>
            <person name="de Groot N.N."/>
        </authorList>
    </citation>
    <scope>NUCLEOTIDE SEQUENCE [LARGE SCALE GENOMIC DNA]</scope>
    <source>
        <strain evidence="8 9">DSM 43019</strain>
    </source>
</reference>
<dbReference type="Proteomes" id="UP000199645">
    <property type="component" value="Unassembled WGS sequence"/>
</dbReference>
<keyword evidence="4 7" id="KW-0472">Membrane</keyword>
<dbReference type="GO" id="GO:0005886">
    <property type="term" value="C:plasma membrane"/>
    <property type="evidence" value="ECO:0007669"/>
    <property type="project" value="UniProtKB-SubCell"/>
</dbReference>
<keyword evidence="6 7" id="KW-0961">Cell wall biogenesis/degradation</keyword>
<comment type="similarity">
    <text evidence="7">Belongs to the transglycosylase MltG family.</text>
</comment>
<dbReference type="Gene3D" id="3.30.1490.480">
    <property type="entry name" value="Endolytic murein transglycosylase"/>
    <property type="match status" value="1"/>
</dbReference>
<comment type="function">
    <text evidence="7">Functions as a peptidoglycan terminase that cleaves nascent peptidoglycan strands endolytically to terminate their elongation.</text>
</comment>
<dbReference type="GO" id="GO:0071555">
    <property type="term" value="P:cell wall organization"/>
    <property type="evidence" value="ECO:0007669"/>
    <property type="project" value="UniProtKB-KW"/>
</dbReference>
<dbReference type="OrthoDB" id="9814591at2"/>
<feature type="transmembrane region" description="Helical" evidence="7">
    <location>
        <begin position="32"/>
        <end position="53"/>
    </location>
</feature>
<organism evidence="8 9">
    <name type="scientific">Actinoplanes philippinensis</name>
    <dbReference type="NCBI Taxonomy" id="35752"/>
    <lineage>
        <taxon>Bacteria</taxon>
        <taxon>Bacillati</taxon>
        <taxon>Actinomycetota</taxon>
        <taxon>Actinomycetes</taxon>
        <taxon>Micromonosporales</taxon>
        <taxon>Micromonosporaceae</taxon>
        <taxon>Actinoplanes</taxon>
    </lineage>
</organism>
<evidence type="ECO:0000256" key="6">
    <source>
        <dbReference type="ARBA" id="ARBA00023316"/>
    </source>
</evidence>
<dbReference type="GO" id="GO:0009252">
    <property type="term" value="P:peptidoglycan biosynthetic process"/>
    <property type="evidence" value="ECO:0007669"/>
    <property type="project" value="UniProtKB-UniRule"/>
</dbReference>
<name>A0A1I2F1S6_9ACTN</name>
<dbReference type="EMBL" id="FONV01000005">
    <property type="protein sequence ID" value="SFE99302.1"/>
    <property type="molecule type" value="Genomic_DNA"/>
</dbReference>
<evidence type="ECO:0000313" key="8">
    <source>
        <dbReference type="EMBL" id="SFE99302.1"/>
    </source>
</evidence>
<dbReference type="GO" id="GO:0008932">
    <property type="term" value="F:lytic endotransglycosylase activity"/>
    <property type="evidence" value="ECO:0007669"/>
    <property type="project" value="UniProtKB-UniRule"/>
</dbReference>
<comment type="subcellular location">
    <subcellularLocation>
        <location evidence="7">Cell membrane</location>
        <topology evidence="7">Single-pass membrane protein</topology>
    </subcellularLocation>
</comment>
<dbReference type="PANTHER" id="PTHR30518:SF2">
    <property type="entry name" value="ENDOLYTIC MUREIN TRANSGLYCOSYLASE"/>
    <property type="match status" value="1"/>
</dbReference>